<dbReference type="Proteomes" id="UP001431776">
    <property type="component" value="Unassembled WGS sequence"/>
</dbReference>
<feature type="non-terminal residue" evidence="4">
    <location>
        <position position="1"/>
    </location>
</feature>
<dbReference type="SUPFAM" id="SSF53743">
    <property type="entry name" value="FucI/AraA N-terminal and middle domains"/>
    <property type="match status" value="1"/>
</dbReference>
<reference evidence="4" key="1">
    <citation type="submission" date="2023-05" db="EMBL/GenBank/DDBJ databases">
        <title>Anaerotaeda fermentans gen. nov., sp. nov., a novel anaerobic planctomycete of the new family within the order Sedimentisphaerales isolated from Taman Peninsula, Russia.</title>
        <authorList>
            <person name="Khomyakova M.A."/>
            <person name="Merkel A.Y."/>
            <person name="Slobodkin A.I."/>
        </authorList>
    </citation>
    <scope>NUCLEOTIDE SEQUENCE</scope>
    <source>
        <strain evidence="4">M17dextr</strain>
    </source>
</reference>
<dbReference type="CDD" id="cd00578">
    <property type="entry name" value="L-fuc_L-ara-isomerases"/>
    <property type="match status" value="1"/>
</dbReference>
<dbReference type="InterPro" id="IPR009015">
    <property type="entry name" value="Fucose_isomerase_N/cen_sf"/>
</dbReference>
<sequence length="483" mass="53274">AFCRCGKGIMETVDGKVTFGVVVGTRGFFNPRLAVESRQELLAKLDALGYSYVILPEDATAHQAVETRADAKKCAALFQEQRDRIDGVVVVLPNFGDELGIVETLHRARLDVPVLVQACKDRLDAVDVAGRRDAFCGKLSVCNNLYQYGIPFTDTRDHTCDIESDAFSADLDFFARVCRVVRGLRRARIGAIGARPAAFQTVRFSEKLLQDSGITVVPVDLSEIIGRARQLDDRAKSVQQKLSEIRHYGTIPDRIDPQNVLKQAKLSVVIDDWMTENELDASAIQCWTSVQNNYGCAACLSMSLMGEKHKPSACEVDVVGAVSMLALLLASGQVPGFLDWNNNYADKADTCACTHCSNFPRSFMGREVEIAELDILGESLGRKNCFGAVKGHVAAGPMTYFRMSTDDRRGTIKAYLGEGEFTDEPFDMDGGIAVCRIERLRELMGHLCQNGFEHHVAMTRTHCAGVLQEAIAKYLGWDLYRHG</sequence>
<feature type="domain" description="L-fucose isomerase C-terminal" evidence="3">
    <location>
        <begin position="353"/>
        <end position="479"/>
    </location>
</feature>
<keyword evidence="2" id="KW-0119">Carbohydrate metabolism</keyword>
<dbReference type="PANTHER" id="PTHR36120:SF1">
    <property type="entry name" value="L-FUCOSE ISOMERASE C-TERMINAL DOMAIN-CONTAINING PROTEIN"/>
    <property type="match status" value="1"/>
</dbReference>
<accession>A0AAW6U759</accession>
<dbReference type="GO" id="GO:0005737">
    <property type="term" value="C:cytoplasm"/>
    <property type="evidence" value="ECO:0007669"/>
    <property type="project" value="InterPro"/>
</dbReference>
<proteinExistence type="predicted"/>
<keyword evidence="1" id="KW-0413">Isomerase</keyword>
<comment type="caution">
    <text evidence="4">The sequence shown here is derived from an EMBL/GenBank/DDBJ whole genome shotgun (WGS) entry which is preliminary data.</text>
</comment>
<dbReference type="GO" id="GO:0008736">
    <property type="term" value="F:L-fucose isomerase activity"/>
    <property type="evidence" value="ECO:0007669"/>
    <property type="project" value="InterPro"/>
</dbReference>
<dbReference type="Pfam" id="PF02952">
    <property type="entry name" value="Fucose_iso_C"/>
    <property type="match status" value="1"/>
</dbReference>
<gene>
    <name evidence="4" type="ORF">QJ522_22735</name>
</gene>
<dbReference type="PANTHER" id="PTHR36120">
    <property type="entry name" value="FUCOSE ISOMERASE"/>
    <property type="match status" value="1"/>
</dbReference>
<evidence type="ECO:0000313" key="5">
    <source>
        <dbReference type="Proteomes" id="UP001431776"/>
    </source>
</evidence>
<dbReference type="InterPro" id="IPR015888">
    <property type="entry name" value="Fuc_isomerase_C"/>
</dbReference>
<dbReference type="GO" id="GO:0006004">
    <property type="term" value="P:fucose metabolic process"/>
    <property type="evidence" value="ECO:0007669"/>
    <property type="project" value="InterPro"/>
</dbReference>
<organism evidence="4 5">
    <name type="scientific">Anaerobaca lacustris</name>
    <dbReference type="NCBI Taxonomy" id="3044600"/>
    <lineage>
        <taxon>Bacteria</taxon>
        <taxon>Pseudomonadati</taxon>
        <taxon>Planctomycetota</taxon>
        <taxon>Phycisphaerae</taxon>
        <taxon>Sedimentisphaerales</taxon>
        <taxon>Anaerobacaceae</taxon>
        <taxon>Anaerobaca</taxon>
    </lineage>
</organism>
<evidence type="ECO:0000259" key="3">
    <source>
        <dbReference type="Pfam" id="PF02952"/>
    </source>
</evidence>
<protein>
    <recommendedName>
        <fullName evidence="3">L-fucose isomerase C-terminal domain-containing protein</fullName>
    </recommendedName>
</protein>
<evidence type="ECO:0000313" key="4">
    <source>
        <dbReference type="EMBL" id="MDI6451893.1"/>
    </source>
</evidence>
<dbReference type="EMBL" id="JASCXX010000086">
    <property type="protein sequence ID" value="MDI6451893.1"/>
    <property type="molecule type" value="Genomic_DNA"/>
</dbReference>
<evidence type="ECO:0000256" key="1">
    <source>
        <dbReference type="ARBA" id="ARBA00023235"/>
    </source>
</evidence>
<evidence type="ECO:0000256" key="2">
    <source>
        <dbReference type="ARBA" id="ARBA00023277"/>
    </source>
</evidence>
<keyword evidence="5" id="KW-1185">Reference proteome</keyword>
<name>A0AAW6U759_9BACT</name>
<dbReference type="AlphaFoldDB" id="A0AAW6U759"/>